<evidence type="ECO:0008006" key="3">
    <source>
        <dbReference type="Google" id="ProtNLM"/>
    </source>
</evidence>
<dbReference type="AlphaFoldDB" id="A0AAD5VWU4"/>
<accession>A0AAD5VWU4</accession>
<sequence length="306" mass="34178">MGNSGSSVVPPTNPSYQTSTLLDSFFSNVTSPPPSLPPQCTLGGYRANPDASPDSALVFRSSDEQYLQLRRRDIDAHTRALIPPTWSSDTLVIELPEPIAVLRVLFSFIGARTHPSLLTEEFDSLAAIAKAAEKYKVYSAINICAERMRAYGNRHPKLVLLYAAHNDHSHVFDECAPRVVTSENFESLIPLLPEEYRLPWLRYHAQWSAALGSIAQYSYTIPYNAWSNRTCWKGCGRWIFQALGAGVHALNDPSWIFETRVKAHTDGCTQCKKLCSEWKSHAQSMVDEIGVFSERYMNASEGSTQS</sequence>
<keyword evidence="2" id="KW-1185">Reference proteome</keyword>
<evidence type="ECO:0000313" key="1">
    <source>
        <dbReference type="EMBL" id="KAJ3571739.1"/>
    </source>
</evidence>
<evidence type="ECO:0000313" key="2">
    <source>
        <dbReference type="Proteomes" id="UP001213000"/>
    </source>
</evidence>
<organism evidence="1 2">
    <name type="scientific">Leucocoprinus birnbaumii</name>
    <dbReference type="NCBI Taxonomy" id="56174"/>
    <lineage>
        <taxon>Eukaryota</taxon>
        <taxon>Fungi</taxon>
        <taxon>Dikarya</taxon>
        <taxon>Basidiomycota</taxon>
        <taxon>Agaricomycotina</taxon>
        <taxon>Agaricomycetes</taxon>
        <taxon>Agaricomycetidae</taxon>
        <taxon>Agaricales</taxon>
        <taxon>Agaricineae</taxon>
        <taxon>Agaricaceae</taxon>
        <taxon>Leucocoprinus</taxon>
    </lineage>
</organism>
<dbReference type="EMBL" id="JANIEX010000172">
    <property type="protein sequence ID" value="KAJ3571739.1"/>
    <property type="molecule type" value="Genomic_DNA"/>
</dbReference>
<reference evidence="1" key="1">
    <citation type="submission" date="2022-07" db="EMBL/GenBank/DDBJ databases">
        <title>Genome Sequence of Leucocoprinus birnbaumii.</title>
        <authorList>
            <person name="Buettner E."/>
        </authorList>
    </citation>
    <scope>NUCLEOTIDE SEQUENCE</scope>
    <source>
        <strain evidence="1">VT141</strain>
    </source>
</reference>
<gene>
    <name evidence="1" type="ORF">NP233_g3551</name>
</gene>
<protein>
    <recommendedName>
        <fullName evidence="3">BTB domain-containing protein</fullName>
    </recommendedName>
</protein>
<proteinExistence type="predicted"/>
<dbReference type="Proteomes" id="UP001213000">
    <property type="component" value="Unassembled WGS sequence"/>
</dbReference>
<name>A0AAD5VWU4_9AGAR</name>
<comment type="caution">
    <text evidence="1">The sequence shown here is derived from an EMBL/GenBank/DDBJ whole genome shotgun (WGS) entry which is preliminary data.</text>
</comment>